<sequence>MIRNFKRTASILGVVALGSAALVACGDDSSNGDGDTGANGGGEAANGGGEAASADGLSGQTGELVGEGASSQQNAMAIFNAVYSDTVEGASLAYNPTGSGSGRTNFIAGQVDFAGSDSAMDEEEAADAQERCEGNEAWHLPMVIGPVAIAYNLDGIDDLNLTVDNLADIFSGEVTNWNDESIAEANPDAELPDQEISVIVRADESGTSGNFQRFLSNATDNWDSEGENFPVPANGSSAQGSAGVGTETNNIPGAITYVEYDFVHQNDNIEAANIDFGSGPVELNEENVNTALEGLEFLEEGHNMVVDTDALFSQDQEGSYPLILTVYSIVCSAGYDEETQNLVSDFFNVALDNQEAVAERGFIPVEGTHLERLQSAVDALGGGGEA</sequence>
<reference evidence="9" key="1">
    <citation type="submission" date="2018-04" db="EMBL/GenBank/DDBJ databases">
        <authorList>
            <person name="Liu S."/>
            <person name="Wang Z."/>
            <person name="Li J."/>
        </authorList>
    </citation>
    <scope>NUCLEOTIDE SEQUENCE [LARGE SCALE GENOMIC DNA]</scope>
    <source>
        <strain evidence="9">2189</strain>
    </source>
</reference>
<dbReference type="EMBL" id="QEEZ01000014">
    <property type="protein sequence ID" value="PWC01317.1"/>
    <property type="molecule type" value="Genomic_DNA"/>
</dbReference>
<dbReference type="PANTHER" id="PTHR42996:SF1">
    <property type="entry name" value="PHOSPHATE-BINDING PROTEIN PSTS"/>
    <property type="match status" value="1"/>
</dbReference>
<dbReference type="SUPFAM" id="SSF53850">
    <property type="entry name" value="Periplasmic binding protein-like II"/>
    <property type="match status" value="1"/>
</dbReference>
<name>A0A2U1T5N0_9CORY</name>
<keyword evidence="6" id="KW-0732">Signal</keyword>
<dbReference type="PROSITE" id="PS51257">
    <property type="entry name" value="PROKAR_LIPOPROTEIN"/>
    <property type="match status" value="1"/>
</dbReference>
<feature type="signal peptide" evidence="6">
    <location>
        <begin position="1"/>
        <end position="24"/>
    </location>
</feature>
<dbReference type="AlphaFoldDB" id="A0A2U1T5N0"/>
<dbReference type="InterPro" id="IPR024370">
    <property type="entry name" value="PBP_domain"/>
</dbReference>
<evidence type="ECO:0000256" key="2">
    <source>
        <dbReference type="ARBA" id="ARBA00022448"/>
    </source>
</evidence>
<dbReference type="GO" id="GO:0035435">
    <property type="term" value="P:phosphate ion transmembrane transport"/>
    <property type="evidence" value="ECO:0007669"/>
    <property type="project" value="InterPro"/>
</dbReference>
<comment type="similarity">
    <text evidence="1 4">Belongs to the PstS family.</text>
</comment>
<dbReference type="KEGG" id="cyz:C3B44_09745"/>
<evidence type="ECO:0000259" key="7">
    <source>
        <dbReference type="Pfam" id="PF12849"/>
    </source>
</evidence>
<dbReference type="GO" id="GO:0042301">
    <property type="term" value="F:phosphate ion binding"/>
    <property type="evidence" value="ECO:0007669"/>
    <property type="project" value="InterPro"/>
</dbReference>
<evidence type="ECO:0000256" key="5">
    <source>
        <dbReference type="SAM" id="MobiDB-lite"/>
    </source>
</evidence>
<dbReference type="InterPro" id="IPR005673">
    <property type="entry name" value="ABC_phos-bd_PstS"/>
</dbReference>
<dbReference type="NCBIfam" id="TIGR00975">
    <property type="entry name" value="3a0107s03"/>
    <property type="match status" value="1"/>
</dbReference>
<dbReference type="Gene3D" id="3.40.190.10">
    <property type="entry name" value="Periplasmic binding protein-like II"/>
    <property type="match status" value="2"/>
</dbReference>
<feature type="chain" id="PRO_5039334079" description="Phosphate-binding protein" evidence="6">
    <location>
        <begin position="25"/>
        <end position="386"/>
    </location>
</feature>
<dbReference type="Proteomes" id="UP000244989">
    <property type="component" value="Unassembled WGS sequence"/>
</dbReference>
<evidence type="ECO:0000256" key="4">
    <source>
        <dbReference type="PIRNR" id="PIRNR002756"/>
    </source>
</evidence>
<dbReference type="GO" id="GO:0043190">
    <property type="term" value="C:ATP-binding cassette (ABC) transporter complex"/>
    <property type="evidence" value="ECO:0007669"/>
    <property type="project" value="InterPro"/>
</dbReference>
<organism evidence="8 9">
    <name type="scientific">Corynebacterium yudongzhengii</name>
    <dbReference type="NCBI Taxonomy" id="2080740"/>
    <lineage>
        <taxon>Bacteria</taxon>
        <taxon>Bacillati</taxon>
        <taxon>Actinomycetota</taxon>
        <taxon>Actinomycetes</taxon>
        <taxon>Mycobacteriales</taxon>
        <taxon>Corynebacteriaceae</taxon>
        <taxon>Corynebacterium</taxon>
    </lineage>
</organism>
<keyword evidence="3 4" id="KW-0592">Phosphate transport</keyword>
<protein>
    <recommendedName>
        <fullName evidence="4">Phosphate-binding protein</fullName>
    </recommendedName>
</protein>
<evidence type="ECO:0000256" key="3">
    <source>
        <dbReference type="ARBA" id="ARBA00022592"/>
    </source>
</evidence>
<dbReference type="Pfam" id="PF12849">
    <property type="entry name" value="PBP_like_2"/>
    <property type="match status" value="1"/>
</dbReference>
<keyword evidence="9" id="KW-1185">Reference proteome</keyword>
<evidence type="ECO:0000256" key="1">
    <source>
        <dbReference type="ARBA" id="ARBA00008725"/>
    </source>
</evidence>
<accession>A0A2U1T5N0</accession>
<evidence type="ECO:0000256" key="6">
    <source>
        <dbReference type="SAM" id="SignalP"/>
    </source>
</evidence>
<dbReference type="CDD" id="cd13565">
    <property type="entry name" value="PBP2_PstS"/>
    <property type="match status" value="1"/>
</dbReference>
<dbReference type="PIRSF" id="PIRSF002756">
    <property type="entry name" value="PstS"/>
    <property type="match status" value="1"/>
</dbReference>
<gene>
    <name evidence="8" type="primary">pstS</name>
    <name evidence="8" type="ORF">DF222_07895</name>
</gene>
<dbReference type="PANTHER" id="PTHR42996">
    <property type="entry name" value="PHOSPHATE-BINDING PROTEIN PSTS"/>
    <property type="match status" value="1"/>
</dbReference>
<feature type="domain" description="PBP" evidence="7">
    <location>
        <begin position="60"/>
        <end position="348"/>
    </location>
</feature>
<feature type="region of interest" description="Disordered" evidence="5">
    <location>
        <begin position="30"/>
        <end position="66"/>
    </location>
</feature>
<comment type="caution">
    <text evidence="8">The sequence shown here is derived from an EMBL/GenBank/DDBJ whole genome shotgun (WGS) entry which is preliminary data.</text>
</comment>
<evidence type="ECO:0000313" key="8">
    <source>
        <dbReference type="EMBL" id="PWC01317.1"/>
    </source>
</evidence>
<proteinExistence type="inferred from homology"/>
<dbReference type="InterPro" id="IPR050962">
    <property type="entry name" value="Phosphate-bind_PstS"/>
</dbReference>
<keyword evidence="2 4" id="KW-0813">Transport</keyword>
<evidence type="ECO:0000313" key="9">
    <source>
        <dbReference type="Proteomes" id="UP000244989"/>
    </source>
</evidence>
<dbReference type="RefSeq" id="WP_108432192.1">
    <property type="nucleotide sequence ID" value="NZ_CP026947.1"/>
</dbReference>
<dbReference type="OrthoDB" id="9801510at2"/>
<feature type="compositionally biased region" description="Gly residues" evidence="5">
    <location>
        <begin position="34"/>
        <end position="50"/>
    </location>
</feature>